<proteinExistence type="predicted"/>
<sequence length="113" mass="12518">MRFVLLSGQRHDTVGVPPLIEGVAFGALLGDKAFDVDWIRAELDARGAAAVIPPRATRKGRFDFDRAMYGWRHLIENTFAKLKEFRAVATRYDKTDTSYAAAIHLAAAVIASR</sequence>
<evidence type="ECO:0000259" key="1">
    <source>
        <dbReference type="Pfam" id="PF13586"/>
    </source>
</evidence>
<protein>
    <submittedName>
        <fullName evidence="2">Mobile element protein</fullName>
    </submittedName>
</protein>
<gene>
    <name evidence="2" type="ORF">AVDCRST_MAG04-475</name>
</gene>
<accession>A0A6J4H923</accession>
<dbReference type="Pfam" id="PF13586">
    <property type="entry name" value="DDE_Tnp_1_2"/>
    <property type="match status" value="1"/>
</dbReference>
<dbReference type="EMBL" id="CADCTL010000036">
    <property type="protein sequence ID" value="CAA9218351.1"/>
    <property type="molecule type" value="Genomic_DNA"/>
</dbReference>
<dbReference type="InterPro" id="IPR025668">
    <property type="entry name" value="Tnp_DDE_dom"/>
</dbReference>
<feature type="domain" description="Transposase DDE" evidence="1">
    <location>
        <begin position="31"/>
        <end position="111"/>
    </location>
</feature>
<evidence type="ECO:0000313" key="2">
    <source>
        <dbReference type="EMBL" id="CAA9218351.1"/>
    </source>
</evidence>
<organism evidence="2">
    <name type="scientific">uncultured Acetobacteraceae bacterium</name>
    <dbReference type="NCBI Taxonomy" id="169975"/>
    <lineage>
        <taxon>Bacteria</taxon>
        <taxon>Pseudomonadati</taxon>
        <taxon>Pseudomonadota</taxon>
        <taxon>Alphaproteobacteria</taxon>
        <taxon>Acetobacterales</taxon>
        <taxon>Acetobacteraceae</taxon>
        <taxon>environmental samples</taxon>
    </lineage>
</organism>
<name>A0A6J4H923_9PROT</name>
<dbReference type="AlphaFoldDB" id="A0A6J4H923"/>
<reference evidence="2" key="1">
    <citation type="submission" date="2020-02" db="EMBL/GenBank/DDBJ databases">
        <authorList>
            <person name="Meier V. D."/>
        </authorList>
    </citation>
    <scope>NUCLEOTIDE SEQUENCE</scope>
    <source>
        <strain evidence="2">AVDCRST_MAG04</strain>
    </source>
</reference>